<name>A0A9Q3F2N4_9BASI</name>
<dbReference type="Proteomes" id="UP000765509">
    <property type="component" value="Unassembled WGS sequence"/>
</dbReference>
<gene>
    <name evidence="2" type="ORF">O181_072411</name>
</gene>
<evidence type="ECO:0000259" key="1">
    <source>
        <dbReference type="Pfam" id="PF00078"/>
    </source>
</evidence>
<proteinExistence type="predicted"/>
<keyword evidence="3" id="KW-1185">Reference proteome</keyword>
<dbReference type="EMBL" id="AVOT02037940">
    <property type="protein sequence ID" value="MBW0532696.1"/>
    <property type="molecule type" value="Genomic_DNA"/>
</dbReference>
<dbReference type="PANTHER" id="PTHR37984">
    <property type="entry name" value="PROTEIN CBG26694"/>
    <property type="match status" value="1"/>
</dbReference>
<dbReference type="SUPFAM" id="SSF56672">
    <property type="entry name" value="DNA/RNA polymerases"/>
    <property type="match status" value="1"/>
</dbReference>
<dbReference type="Pfam" id="PF00078">
    <property type="entry name" value="RVT_1"/>
    <property type="match status" value="1"/>
</dbReference>
<dbReference type="InterPro" id="IPR050951">
    <property type="entry name" value="Retrovirus_Pol_polyprotein"/>
</dbReference>
<dbReference type="CDD" id="cd01647">
    <property type="entry name" value="RT_LTR"/>
    <property type="match status" value="1"/>
</dbReference>
<comment type="caution">
    <text evidence="2">The sequence shown here is derived from an EMBL/GenBank/DDBJ whole genome shotgun (WGS) entry which is preliminary data.</text>
</comment>
<feature type="domain" description="Reverse transcriptase" evidence="1">
    <location>
        <begin position="243"/>
        <end position="398"/>
    </location>
</feature>
<evidence type="ECO:0000313" key="3">
    <source>
        <dbReference type="Proteomes" id="UP000765509"/>
    </source>
</evidence>
<reference evidence="2" key="1">
    <citation type="submission" date="2021-03" db="EMBL/GenBank/DDBJ databases">
        <title>Draft genome sequence of rust myrtle Austropuccinia psidii MF-1, a brazilian biotype.</title>
        <authorList>
            <person name="Quecine M.C."/>
            <person name="Pachon D.M.R."/>
            <person name="Bonatelli M.L."/>
            <person name="Correr F.H."/>
            <person name="Franceschini L.M."/>
            <person name="Leite T.F."/>
            <person name="Margarido G.R.A."/>
            <person name="Almeida C.A."/>
            <person name="Ferrarezi J.A."/>
            <person name="Labate C.A."/>
        </authorList>
    </citation>
    <scope>NUCLEOTIDE SEQUENCE</scope>
    <source>
        <strain evidence="2">MF-1</strain>
    </source>
</reference>
<protein>
    <recommendedName>
        <fullName evidence="1">Reverse transcriptase domain-containing protein</fullName>
    </recommendedName>
</protein>
<dbReference type="PANTHER" id="PTHR37984:SF5">
    <property type="entry name" value="PROTEIN NYNRIN-LIKE"/>
    <property type="match status" value="1"/>
</dbReference>
<accession>A0A9Q3F2N4</accession>
<organism evidence="2 3">
    <name type="scientific">Austropuccinia psidii MF-1</name>
    <dbReference type="NCBI Taxonomy" id="1389203"/>
    <lineage>
        <taxon>Eukaryota</taxon>
        <taxon>Fungi</taxon>
        <taxon>Dikarya</taxon>
        <taxon>Basidiomycota</taxon>
        <taxon>Pucciniomycotina</taxon>
        <taxon>Pucciniomycetes</taxon>
        <taxon>Pucciniales</taxon>
        <taxon>Sphaerophragmiaceae</taxon>
        <taxon>Austropuccinia</taxon>
    </lineage>
</organism>
<dbReference type="InterPro" id="IPR043502">
    <property type="entry name" value="DNA/RNA_pol_sf"/>
</dbReference>
<dbReference type="AlphaFoldDB" id="A0A9Q3F2N4"/>
<dbReference type="InterPro" id="IPR000477">
    <property type="entry name" value="RT_dom"/>
</dbReference>
<dbReference type="Gene3D" id="3.30.70.270">
    <property type="match status" value="1"/>
</dbReference>
<dbReference type="InterPro" id="IPR043128">
    <property type="entry name" value="Rev_trsase/Diguanyl_cyclase"/>
</dbReference>
<evidence type="ECO:0000313" key="2">
    <source>
        <dbReference type="EMBL" id="MBW0532696.1"/>
    </source>
</evidence>
<dbReference type="Gene3D" id="3.10.10.10">
    <property type="entry name" value="HIV Type 1 Reverse Transcriptase, subunit A, domain 1"/>
    <property type="match status" value="1"/>
</dbReference>
<sequence length="427" mass="49517">MDTKVGLGGKPKLSKEWANDAWRFKVKAAFEYARLIADKDKDLPWFCQQKDRLTEFYPDISEFMIHRKILRQCGENAVKRRTTEQYSAEDIINILEEVATRTRIGSSRVNLKTRFNTPWKESVDQNPKENLNNIKYKSADVMRKCHIYQSTTHLANKFPKKGKINEIDIEKEPDVEKDEVDIILNIERPYSPLLRRPAYPGSPKSRQDLGIQIKELLDLGVIKKVGHNEQVEITPQVIVEWHNGKSRMVGDCRALNTYNVSDRYPIPKIQIALTQISQEVYISTMDALKIFHQNVVTPRASKYLRIIVHYGVYEYSRMTFGIKNAPSHFQTMMNEIFPGEPSEGWSIIYMDEIIFCSKTWEEHIYRLSRAINKIQSVNIKISLKKCHFVFKEFKALGHLVSGLSLAIEKNKASAVLLKPMPQNKKEI</sequence>